<keyword evidence="4" id="KW-0804">Transcription</keyword>
<evidence type="ECO:0000313" key="6">
    <source>
        <dbReference type="EMBL" id="MDO1536300.1"/>
    </source>
</evidence>
<dbReference type="InterPro" id="IPR036390">
    <property type="entry name" value="WH_DNA-bd_sf"/>
</dbReference>
<evidence type="ECO:0000256" key="2">
    <source>
        <dbReference type="ARBA" id="ARBA00023015"/>
    </source>
</evidence>
<dbReference type="InterPro" id="IPR036388">
    <property type="entry name" value="WH-like_DNA-bd_sf"/>
</dbReference>
<evidence type="ECO:0000256" key="1">
    <source>
        <dbReference type="ARBA" id="ARBA00009437"/>
    </source>
</evidence>
<evidence type="ECO:0000259" key="5">
    <source>
        <dbReference type="PROSITE" id="PS50931"/>
    </source>
</evidence>
<dbReference type="Pfam" id="PF00126">
    <property type="entry name" value="HTH_1"/>
    <property type="match status" value="1"/>
</dbReference>
<accession>A0ABT8SBY0</accession>
<dbReference type="Gene3D" id="1.10.10.10">
    <property type="entry name" value="Winged helix-like DNA-binding domain superfamily/Winged helix DNA-binding domain"/>
    <property type="match status" value="1"/>
</dbReference>
<feature type="domain" description="HTH lysR-type" evidence="5">
    <location>
        <begin position="1"/>
        <end position="58"/>
    </location>
</feature>
<dbReference type="PROSITE" id="PS50931">
    <property type="entry name" value="HTH_LYSR"/>
    <property type="match status" value="1"/>
</dbReference>
<keyword evidence="2" id="KW-0805">Transcription regulation</keyword>
<dbReference type="InterPro" id="IPR000847">
    <property type="entry name" value="LysR_HTH_N"/>
</dbReference>
<dbReference type="SUPFAM" id="SSF46785">
    <property type="entry name" value="Winged helix' DNA-binding domain"/>
    <property type="match status" value="1"/>
</dbReference>
<proteinExistence type="inferred from homology"/>
<comment type="similarity">
    <text evidence="1">Belongs to the LysR transcriptional regulatory family.</text>
</comment>
<gene>
    <name evidence="6" type="ORF">Q2T77_28830</name>
</gene>
<dbReference type="Proteomes" id="UP001169027">
    <property type="component" value="Unassembled WGS sequence"/>
</dbReference>
<dbReference type="PANTHER" id="PTHR30346:SF0">
    <property type="entry name" value="HCA OPERON TRANSCRIPTIONAL ACTIVATOR HCAR"/>
    <property type="match status" value="1"/>
</dbReference>
<dbReference type="Pfam" id="PF03466">
    <property type="entry name" value="LysR_substrate"/>
    <property type="match status" value="1"/>
</dbReference>
<dbReference type="CDD" id="cd08414">
    <property type="entry name" value="PBP2_LTTR_aromatics_like"/>
    <property type="match status" value="1"/>
</dbReference>
<reference evidence="6" key="1">
    <citation type="submission" date="2023-06" db="EMBL/GenBank/DDBJ databases">
        <authorList>
            <person name="Jiang Y."/>
            <person name="Liu Q."/>
        </authorList>
    </citation>
    <scope>NUCLEOTIDE SEQUENCE</scope>
    <source>
        <strain evidence="6">CGMCC 1.12090</strain>
    </source>
</reference>
<organism evidence="6 7">
    <name type="scientific">Variovorax ginsengisoli</name>
    <dbReference type="NCBI Taxonomy" id="363844"/>
    <lineage>
        <taxon>Bacteria</taxon>
        <taxon>Pseudomonadati</taxon>
        <taxon>Pseudomonadota</taxon>
        <taxon>Betaproteobacteria</taxon>
        <taxon>Burkholderiales</taxon>
        <taxon>Comamonadaceae</taxon>
        <taxon>Variovorax</taxon>
    </lineage>
</organism>
<evidence type="ECO:0000256" key="3">
    <source>
        <dbReference type="ARBA" id="ARBA00023125"/>
    </source>
</evidence>
<evidence type="ECO:0000256" key="4">
    <source>
        <dbReference type="ARBA" id="ARBA00023163"/>
    </source>
</evidence>
<dbReference type="EMBL" id="JAUKVY010000026">
    <property type="protein sequence ID" value="MDO1536300.1"/>
    <property type="molecule type" value="Genomic_DNA"/>
</dbReference>
<dbReference type="InterPro" id="IPR005119">
    <property type="entry name" value="LysR_subst-bd"/>
</dbReference>
<name>A0ABT8SBY0_9BURK</name>
<sequence length="293" mass="31507">MDTRQMRCIVAIAECGSLTRAAERLGLAQPALTQTLNRLEGEIGAKLFERSRRGAALTEAGLAIVEDLRAALAHGDAAAERARAMGAGRAGRLTIGFVTHAVYEVLPRALRRLHVEHPQLDVVLREMSNAEQVDALEGGRIDLALLHPPVPVTARVHERRLGEEAMVVALPADHELAADGCVSMAEIAAHGLVWFPAQQMPLLRTLMLGAFRSAGLDLRVRQDANRTLTVLACVAAGLGWSLLPSSVRSLQHAGVRYAQVRDGAALPSFELAAMWLARSRPTFADTFAAMLAD</sequence>
<dbReference type="PANTHER" id="PTHR30346">
    <property type="entry name" value="TRANSCRIPTIONAL DUAL REGULATOR HCAR-RELATED"/>
    <property type="match status" value="1"/>
</dbReference>
<dbReference type="RefSeq" id="WP_301814303.1">
    <property type="nucleotide sequence ID" value="NZ_JAUJZH010000026.1"/>
</dbReference>
<protein>
    <submittedName>
        <fullName evidence="6">LysR family transcriptional regulator</fullName>
    </submittedName>
</protein>
<keyword evidence="7" id="KW-1185">Reference proteome</keyword>
<dbReference type="Gene3D" id="3.40.190.10">
    <property type="entry name" value="Periplasmic binding protein-like II"/>
    <property type="match status" value="2"/>
</dbReference>
<comment type="caution">
    <text evidence="6">The sequence shown here is derived from an EMBL/GenBank/DDBJ whole genome shotgun (WGS) entry which is preliminary data.</text>
</comment>
<keyword evidence="3" id="KW-0238">DNA-binding</keyword>
<evidence type="ECO:0000313" key="7">
    <source>
        <dbReference type="Proteomes" id="UP001169027"/>
    </source>
</evidence>
<dbReference type="PRINTS" id="PR00039">
    <property type="entry name" value="HTHLYSR"/>
</dbReference>
<dbReference type="SUPFAM" id="SSF53850">
    <property type="entry name" value="Periplasmic binding protein-like II"/>
    <property type="match status" value="1"/>
</dbReference>